<dbReference type="EMBL" id="CP019699">
    <property type="protein sequence ID" value="AQS55942.1"/>
    <property type="molecule type" value="Genomic_DNA"/>
</dbReference>
<dbReference type="PANTHER" id="PTHR38456">
    <property type="entry name" value="CYCLIC DI-AMP RECEPTOR A"/>
    <property type="match status" value="1"/>
</dbReference>
<dbReference type="Pfam" id="PF06153">
    <property type="entry name" value="CdAMP_rec"/>
    <property type="match status" value="1"/>
</dbReference>
<dbReference type="STRING" id="1471761.B0W44_09220"/>
<dbReference type="PANTHER" id="PTHR38456:SF1">
    <property type="entry name" value="CYCLIC DI-AMP RECEPTOR A"/>
    <property type="match status" value="1"/>
</dbReference>
<dbReference type="Gene3D" id="3.30.70.120">
    <property type="match status" value="1"/>
</dbReference>
<accession>A0A1U9K7E1</accession>
<name>A0A1U9K7E1_9BACL</name>
<evidence type="ECO:0000313" key="2">
    <source>
        <dbReference type="Proteomes" id="UP000188603"/>
    </source>
</evidence>
<protein>
    <recommendedName>
        <fullName evidence="3">Transcriptional regulator</fullName>
    </recommendedName>
</protein>
<dbReference type="InterPro" id="IPR015867">
    <property type="entry name" value="N-reg_PII/ATP_PRibTrfase_C"/>
</dbReference>
<proteinExistence type="predicted"/>
<dbReference type="KEGG" id="ntr:B0W44_09220"/>
<dbReference type="AlphaFoldDB" id="A0A1U9K7E1"/>
<reference evidence="1 2" key="1">
    <citation type="journal article" date="2015" name="Int. J. Syst. Evol. Microbiol.">
        <title>Novibacillus thermophilus gen. nov., sp. nov., a Gram-staining-negative and moderately thermophilic member of the family Thermoactinomycetaceae.</title>
        <authorList>
            <person name="Yang G."/>
            <person name="Chen J."/>
            <person name="Zhou S."/>
        </authorList>
    </citation>
    <scope>NUCLEOTIDE SEQUENCE [LARGE SCALE GENOMIC DNA]</scope>
    <source>
        <strain evidence="1 2">SG-1</strain>
    </source>
</reference>
<organism evidence="1 2">
    <name type="scientific">Novibacillus thermophilus</name>
    <dbReference type="NCBI Taxonomy" id="1471761"/>
    <lineage>
        <taxon>Bacteria</taxon>
        <taxon>Bacillati</taxon>
        <taxon>Bacillota</taxon>
        <taxon>Bacilli</taxon>
        <taxon>Bacillales</taxon>
        <taxon>Thermoactinomycetaceae</taxon>
        <taxon>Novibacillus</taxon>
    </lineage>
</organism>
<keyword evidence="2" id="KW-1185">Reference proteome</keyword>
<dbReference type="InterPro" id="IPR010375">
    <property type="entry name" value="CdAMP_rec"/>
</dbReference>
<dbReference type="Proteomes" id="UP000188603">
    <property type="component" value="Chromosome"/>
</dbReference>
<evidence type="ECO:0008006" key="3">
    <source>
        <dbReference type="Google" id="ProtNLM"/>
    </source>
</evidence>
<sequence length="97" mass="10456">MKVVMCIAGQKIAPDLLEKLEQNNYRVTRLASEGGFLRRGNATYLIGVEDDEVSRLLGIVDDLKAQNGHTSSAQSVLAIVLDAEAGGAFVHTNKQQS</sequence>
<evidence type="ECO:0000313" key="1">
    <source>
        <dbReference type="EMBL" id="AQS55942.1"/>
    </source>
</evidence>
<gene>
    <name evidence="1" type="ORF">B0W44_09220</name>
</gene>